<accession>A0ABT9B0I9</accession>
<keyword evidence="3" id="KW-1185">Reference proteome</keyword>
<dbReference type="RefSeq" id="WP_305026542.1">
    <property type="nucleotide sequence ID" value="NZ_JAUQTA010000001.1"/>
</dbReference>
<dbReference type="InterPro" id="IPR015655">
    <property type="entry name" value="PP2C"/>
</dbReference>
<dbReference type="Gene3D" id="3.60.40.10">
    <property type="entry name" value="PPM-type phosphatase domain"/>
    <property type="match status" value="1"/>
</dbReference>
<protein>
    <submittedName>
        <fullName evidence="2">Protein phosphatase 2C domain-containing protein</fullName>
    </submittedName>
</protein>
<gene>
    <name evidence="2" type="ORF">Q5722_02030</name>
</gene>
<evidence type="ECO:0000313" key="2">
    <source>
        <dbReference type="EMBL" id="MDO7867137.1"/>
    </source>
</evidence>
<dbReference type="PANTHER" id="PTHR47992">
    <property type="entry name" value="PROTEIN PHOSPHATASE"/>
    <property type="match status" value="1"/>
</dbReference>
<dbReference type="InterPro" id="IPR036457">
    <property type="entry name" value="PPM-type-like_dom_sf"/>
</dbReference>
<dbReference type="Pfam" id="PF13672">
    <property type="entry name" value="PP2C_2"/>
    <property type="match status" value="1"/>
</dbReference>
<dbReference type="Proteomes" id="UP001233314">
    <property type="component" value="Unassembled WGS sequence"/>
</dbReference>
<name>A0ABT9B0I9_9ACTN</name>
<dbReference type="EMBL" id="JAUQTA010000001">
    <property type="protein sequence ID" value="MDO7867137.1"/>
    <property type="molecule type" value="Genomic_DNA"/>
</dbReference>
<dbReference type="SUPFAM" id="SSF81606">
    <property type="entry name" value="PP2C-like"/>
    <property type="match status" value="1"/>
</dbReference>
<reference evidence="2 3" key="1">
    <citation type="submission" date="2023-07" db="EMBL/GenBank/DDBJ databases">
        <title>Nocardioides sp. nov WY-20 isolated from soil.</title>
        <authorList>
            <person name="Liu B."/>
            <person name="Wan Y."/>
        </authorList>
    </citation>
    <scope>NUCLEOTIDE SEQUENCE [LARGE SCALE GENOMIC DNA]</scope>
    <source>
        <strain evidence="2 3">WY-20</strain>
    </source>
</reference>
<dbReference type="PROSITE" id="PS51746">
    <property type="entry name" value="PPM_2"/>
    <property type="match status" value="1"/>
</dbReference>
<dbReference type="InterPro" id="IPR001932">
    <property type="entry name" value="PPM-type_phosphatase-like_dom"/>
</dbReference>
<dbReference type="CDD" id="cd00143">
    <property type="entry name" value="PP2Cc"/>
    <property type="match status" value="1"/>
</dbReference>
<sequence length="272" mass="28305">MLRFDGFGASDRGPVREVNEDAGFLSASVLVVADGVGGSAAGEVASATTAYVFARAATPGTHPMLSLDKAVRRAVDVLSGAEAADEHRGGLATTLTALAVDGDRVALVHAGDSRAYLLRSGGLARLTRDHTYVQQLLDDGFLEESGVAAHPWRHVVTRSIHALPIPDDERPEFTELALVAGDRLLLCTDGLTDCLTDERIAALLAVPRADEAARILVDEALLAGGRDNVTCVVADVVTAHPTARQRVPGEGLRLGALADDGNVLAATGLSAY</sequence>
<feature type="domain" description="PPM-type phosphatase" evidence="1">
    <location>
        <begin position="6"/>
        <end position="236"/>
    </location>
</feature>
<evidence type="ECO:0000259" key="1">
    <source>
        <dbReference type="PROSITE" id="PS51746"/>
    </source>
</evidence>
<proteinExistence type="predicted"/>
<comment type="caution">
    <text evidence="2">The sequence shown here is derived from an EMBL/GenBank/DDBJ whole genome shotgun (WGS) entry which is preliminary data.</text>
</comment>
<evidence type="ECO:0000313" key="3">
    <source>
        <dbReference type="Proteomes" id="UP001233314"/>
    </source>
</evidence>
<dbReference type="SMART" id="SM00331">
    <property type="entry name" value="PP2C_SIG"/>
    <property type="match status" value="1"/>
</dbReference>
<dbReference type="SMART" id="SM00332">
    <property type="entry name" value="PP2Cc"/>
    <property type="match status" value="1"/>
</dbReference>
<organism evidence="2 3">
    <name type="scientific">Nocardioides jiangxiensis</name>
    <dbReference type="NCBI Taxonomy" id="3064524"/>
    <lineage>
        <taxon>Bacteria</taxon>
        <taxon>Bacillati</taxon>
        <taxon>Actinomycetota</taxon>
        <taxon>Actinomycetes</taxon>
        <taxon>Propionibacteriales</taxon>
        <taxon>Nocardioidaceae</taxon>
        <taxon>Nocardioides</taxon>
    </lineage>
</organism>